<dbReference type="InterPro" id="IPR052159">
    <property type="entry name" value="Competence_DNA_uptake"/>
</dbReference>
<dbReference type="AlphaFoldDB" id="A0A1M7FBK1"/>
<dbReference type="SUPFAM" id="SSF56281">
    <property type="entry name" value="Metallo-hydrolase/oxidoreductase"/>
    <property type="match status" value="1"/>
</dbReference>
<dbReference type="STRING" id="1120996.SAMN02746066_00533"/>
<dbReference type="CDD" id="cd07731">
    <property type="entry name" value="ComA-like_MBL-fold"/>
    <property type="match status" value="1"/>
</dbReference>
<dbReference type="Gene3D" id="3.60.15.10">
    <property type="entry name" value="Ribonuclease Z/Hydroxyacylglutathione hydrolase-like"/>
    <property type="match status" value="1"/>
</dbReference>
<dbReference type="InterPro" id="IPR035451">
    <property type="entry name" value="Ada-like_dom_sf"/>
</dbReference>
<sequence>MKIQKRLYLVLAVFLVFFLGGCSLETNSTDATNPSNAMKVHYIDTGESDSILIESEGHYMLIDAGDVDDKDTIVNYLKEHKVEKLDYFILTHPHADHIGAASEVVNTFSIGKIIMSPKTNNTKVFETLLDTIAKKNLKITKPVVGDSYTIGNAKFTIFAPNSMDYGSNLNNYSIGLRLVNGDNSFLFIGDSETEAIADILASRQTLDSDVLLCGHHGSKTSTTADLLKAVTPTYAVISVGDNSYGHPSDSTLSLLKKNNIKTYRTDENGTIIATSTGSKITFSAKATDLSNANTSDSNKDDATSNKSNVVYITDSGNKYHKSECSYLKNTKTKTTVEKAKNAGYEPCKICKPAS</sequence>
<dbReference type="InterPro" id="IPR001279">
    <property type="entry name" value="Metallo-B-lactamas"/>
</dbReference>
<dbReference type="InterPro" id="IPR036866">
    <property type="entry name" value="RibonucZ/Hydroxyglut_hydro"/>
</dbReference>
<proteinExistence type="predicted"/>
<dbReference type="InterPro" id="IPR035681">
    <property type="entry name" value="ComA-like_MBL"/>
</dbReference>
<dbReference type="Gene3D" id="3.40.10.10">
    <property type="entry name" value="DNA Methylphosphotriester Repair Domain"/>
    <property type="match status" value="1"/>
</dbReference>
<dbReference type="Proteomes" id="UP000184038">
    <property type="component" value="Unassembled WGS sequence"/>
</dbReference>
<dbReference type="PANTHER" id="PTHR30619">
    <property type="entry name" value="DNA INTERNALIZATION/COMPETENCE PROTEIN COMEC/REC2"/>
    <property type="match status" value="1"/>
</dbReference>
<keyword evidence="3" id="KW-1185">Reference proteome</keyword>
<dbReference type="PROSITE" id="PS51257">
    <property type="entry name" value="PROKAR_LIPOPROTEIN"/>
    <property type="match status" value="1"/>
</dbReference>
<name>A0A1M7FBK1_9FIRM</name>
<organism evidence="2 3">
    <name type="scientific">Anaerosporobacter mobilis DSM 15930</name>
    <dbReference type="NCBI Taxonomy" id="1120996"/>
    <lineage>
        <taxon>Bacteria</taxon>
        <taxon>Bacillati</taxon>
        <taxon>Bacillota</taxon>
        <taxon>Clostridia</taxon>
        <taxon>Lachnospirales</taxon>
        <taxon>Lachnospiraceae</taxon>
        <taxon>Anaerosporobacter</taxon>
    </lineage>
</organism>
<dbReference type="RefSeq" id="WP_170865425.1">
    <property type="nucleotide sequence ID" value="NZ_FRCP01000005.1"/>
</dbReference>
<evidence type="ECO:0000259" key="1">
    <source>
        <dbReference type="SMART" id="SM00849"/>
    </source>
</evidence>
<feature type="domain" description="Metallo-beta-lactamase" evidence="1">
    <location>
        <begin position="47"/>
        <end position="241"/>
    </location>
</feature>
<dbReference type="SMART" id="SM00849">
    <property type="entry name" value="Lactamase_B"/>
    <property type="match status" value="1"/>
</dbReference>
<dbReference type="EMBL" id="FRCP01000005">
    <property type="protein sequence ID" value="SHM01386.1"/>
    <property type="molecule type" value="Genomic_DNA"/>
</dbReference>
<gene>
    <name evidence="2" type="ORF">SAMN02746066_00533</name>
</gene>
<dbReference type="Pfam" id="PF00753">
    <property type="entry name" value="Lactamase_B"/>
    <property type="match status" value="1"/>
</dbReference>
<evidence type="ECO:0000313" key="2">
    <source>
        <dbReference type="EMBL" id="SHM01386.1"/>
    </source>
</evidence>
<accession>A0A1M7FBK1</accession>
<dbReference type="PANTHER" id="PTHR30619:SF7">
    <property type="entry name" value="BETA-LACTAMASE DOMAIN PROTEIN"/>
    <property type="match status" value="1"/>
</dbReference>
<reference evidence="2 3" key="1">
    <citation type="submission" date="2016-11" db="EMBL/GenBank/DDBJ databases">
        <authorList>
            <person name="Jaros S."/>
            <person name="Januszkiewicz K."/>
            <person name="Wedrychowicz H."/>
        </authorList>
    </citation>
    <scope>NUCLEOTIDE SEQUENCE [LARGE SCALE GENOMIC DNA]</scope>
    <source>
        <strain evidence="2 3">DSM 15930</strain>
    </source>
</reference>
<dbReference type="SUPFAM" id="SSF57884">
    <property type="entry name" value="Ada DNA repair protein, N-terminal domain (N-Ada 10)"/>
    <property type="match status" value="1"/>
</dbReference>
<protein>
    <submittedName>
        <fullName evidence="2">Competence protein ComEC</fullName>
    </submittedName>
</protein>
<evidence type="ECO:0000313" key="3">
    <source>
        <dbReference type="Proteomes" id="UP000184038"/>
    </source>
</evidence>